<sequence>MSGEMNQCNTEATKARTPIYNISRFPMKNFMLKMGIAVYFPSRPFNTFVRDEVLNYMLYREITRTDWKKALTSLANKRRKQLPCLEDSGVTLLQHLYN</sequence>
<evidence type="ECO:0000313" key="2">
    <source>
        <dbReference type="Proteomes" id="UP000008144"/>
    </source>
</evidence>
<accession>H2XRH4</accession>
<organism evidence="1 2">
    <name type="scientific">Ciona intestinalis</name>
    <name type="common">Transparent sea squirt</name>
    <name type="synonym">Ascidia intestinalis</name>
    <dbReference type="NCBI Taxonomy" id="7719"/>
    <lineage>
        <taxon>Eukaryota</taxon>
        <taxon>Metazoa</taxon>
        <taxon>Chordata</taxon>
        <taxon>Tunicata</taxon>
        <taxon>Ascidiacea</taxon>
        <taxon>Phlebobranchia</taxon>
        <taxon>Cionidae</taxon>
        <taxon>Ciona</taxon>
    </lineage>
</organism>
<dbReference type="Proteomes" id="UP000008144">
    <property type="component" value="Unassembled WGS sequence"/>
</dbReference>
<dbReference type="Ensembl" id="ENSCINT00000030204.1">
    <property type="protein sequence ID" value="ENSCINP00000032258.1"/>
    <property type="gene ID" value="ENSCING00000020560.1"/>
</dbReference>
<proteinExistence type="predicted"/>
<protein>
    <submittedName>
        <fullName evidence="1">Uncharacterized protein</fullName>
    </submittedName>
</protein>
<reference evidence="2" key="1">
    <citation type="journal article" date="2002" name="Science">
        <title>The draft genome of Ciona intestinalis: insights into chordate and vertebrate origins.</title>
        <authorList>
            <person name="Dehal P."/>
            <person name="Satou Y."/>
            <person name="Campbell R.K."/>
            <person name="Chapman J."/>
            <person name="Degnan B."/>
            <person name="De Tomaso A."/>
            <person name="Davidson B."/>
            <person name="Di Gregorio A."/>
            <person name="Gelpke M."/>
            <person name="Goodstein D.M."/>
            <person name="Harafuji N."/>
            <person name="Hastings K.E."/>
            <person name="Ho I."/>
            <person name="Hotta K."/>
            <person name="Huang W."/>
            <person name="Kawashima T."/>
            <person name="Lemaire P."/>
            <person name="Martinez D."/>
            <person name="Meinertzhagen I.A."/>
            <person name="Necula S."/>
            <person name="Nonaka M."/>
            <person name="Putnam N."/>
            <person name="Rash S."/>
            <person name="Saiga H."/>
            <person name="Satake M."/>
            <person name="Terry A."/>
            <person name="Yamada L."/>
            <person name="Wang H.G."/>
            <person name="Awazu S."/>
            <person name="Azumi K."/>
            <person name="Boore J."/>
            <person name="Branno M."/>
            <person name="Chin-Bow S."/>
            <person name="DeSantis R."/>
            <person name="Doyle S."/>
            <person name="Francino P."/>
            <person name="Keys D.N."/>
            <person name="Haga S."/>
            <person name="Hayashi H."/>
            <person name="Hino K."/>
            <person name="Imai K.S."/>
            <person name="Inaba K."/>
            <person name="Kano S."/>
            <person name="Kobayashi K."/>
            <person name="Kobayashi M."/>
            <person name="Lee B.I."/>
            <person name="Makabe K.W."/>
            <person name="Manohar C."/>
            <person name="Matassi G."/>
            <person name="Medina M."/>
            <person name="Mochizuki Y."/>
            <person name="Mount S."/>
            <person name="Morishita T."/>
            <person name="Miura S."/>
            <person name="Nakayama A."/>
            <person name="Nishizaka S."/>
            <person name="Nomoto H."/>
            <person name="Ohta F."/>
            <person name="Oishi K."/>
            <person name="Rigoutsos I."/>
            <person name="Sano M."/>
            <person name="Sasaki A."/>
            <person name="Sasakura Y."/>
            <person name="Shoguchi E."/>
            <person name="Shin-i T."/>
            <person name="Spagnuolo A."/>
            <person name="Stainier D."/>
            <person name="Suzuki M.M."/>
            <person name="Tassy O."/>
            <person name="Takatori N."/>
            <person name="Tokuoka M."/>
            <person name="Yagi K."/>
            <person name="Yoshizaki F."/>
            <person name="Wada S."/>
            <person name="Zhang C."/>
            <person name="Hyatt P.D."/>
            <person name="Larimer F."/>
            <person name="Detter C."/>
            <person name="Doggett N."/>
            <person name="Glavina T."/>
            <person name="Hawkins T."/>
            <person name="Richardson P."/>
            <person name="Lucas S."/>
            <person name="Kohara Y."/>
            <person name="Levine M."/>
            <person name="Satoh N."/>
            <person name="Rokhsar D.S."/>
        </authorList>
    </citation>
    <scope>NUCLEOTIDE SEQUENCE [LARGE SCALE GENOMIC DNA]</scope>
</reference>
<dbReference type="InParanoid" id="H2XRH4"/>
<name>H2XRH4_CIOIN</name>
<dbReference type="HOGENOM" id="CLU_2333017_0_0_1"/>
<reference evidence="1" key="2">
    <citation type="submission" date="2025-08" db="UniProtKB">
        <authorList>
            <consortium name="Ensembl"/>
        </authorList>
    </citation>
    <scope>IDENTIFICATION</scope>
</reference>
<keyword evidence="2" id="KW-1185">Reference proteome</keyword>
<dbReference type="AlphaFoldDB" id="H2XRH4"/>
<reference evidence="1" key="3">
    <citation type="submission" date="2025-09" db="UniProtKB">
        <authorList>
            <consortium name="Ensembl"/>
        </authorList>
    </citation>
    <scope>IDENTIFICATION</scope>
</reference>
<evidence type="ECO:0000313" key="1">
    <source>
        <dbReference type="Ensembl" id="ENSCINP00000032258.1"/>
    </source>
</evidence>